<keyword evidence="6" id="KW-1133">Transmembrane helix</keyword>
<proteinExistence type="predicted"/>
<organism evidence="7 8">
    <name type="scientific">Microthlaspi erraticum</name>
    <dbReference type="NCBI Taxonomy" id="1685480"/>
    <lineage>
        <taxon>Eukaryota</taxon>
        <taxon>Viridiplantae</taxon>
        <taxon>Streptophyta</taxon>
        <taxon>Embryophyta</taxon>
        <taxon>Tracheophyta</taxon>
        <taxon>Spermatophyta</taxon>
        <taxon>Magnoliopsida</taxon>
        <taxon>eudicotyledons</taxon>
        <taxon>Gunneridae</taxon>
        <taxon>Pentapetalae</taxon>
        <taxon>rosids</taxon>
        <taxon>malvids</taxon>
        <taxon>Brassicales</taxon>
        <taxon>Brassicaceae</taxon>
        <taxon>Coluteocarpeae</taxon>
        <taxon>Microthlaspi</taxon>
    </lineage>
</organism>
<name>A0A6D2L044_9BRAS</name>
<gene>
    <name evidence="7" type="ORF">MERR_LOCUS41844</name>
</gene>
<feature type="transmembrane region" description="Helical" evidence="6">
    <location>
        <begin position="116"/>
        <end position="138"/>
    </location>
</feature>
<reference evidence="7" key="1">
    <citation type="submission" date="2020-01" db="EMBL/GenBank/DDBJ databases">
        <authorList>
            <person name="Mishra B."/>
        </authorList>
    </citation>
    <scope>NUCLEOTIDE SEQUENCE [LARGE SCALE GENOMIC DNA]</scope>
</reference>
<dbReference type="OrthoDB" id="62312at2759"/>
<keyword evidence="8" id="KW-1185">Reference proteome</keyword>
<evidence type="ECO:0000256" key="2">
    <source>
        <dbReference type="ARBA" id="ARBA00022792"/>
    </source>
</evidence>
<evidence type="ECO:0000256" key="3">
    <source>
        <dbReference type="ARBA" id="ARBA00023128"/>
    </source>
</evidence>
<sequence>MQLARETSRVSYYREASGSDERETMEANNAIKNKKDALRRTAGSEHKIDSVVLRHRSPLRSLSPSNSLILSINFTQIMLTETPFRPREKLLEKQRLFQSIQKHTHLKGPMDKITTVAIPLALAASSLYMIGTGIYNMANGIGKKE</sequence>
<dbReference type="Proteomes" id="UP000467841">
    <property type="component" value="Unassembled WGS sequence"/>
</dbReference>
<evidence type="ECO:0000256" key="1">
    <source>
        <dbReference type="ARBA" id="ARBA00004273"/>
    </source>
</evidence>
<evidence type="ECO:0000256" key="6">
    <source>
        <dbReference type="SAM" id="Phobius"/>
    </source>
</evidence>
<evidence type="ECO:0000313" key="7">
    <source>
        <dbReference type="EMBL" id="CAA7054608.1"/>
    </source>
</evidence>
<keyword evidence="2" id="KW-0999">Mitochondrion inner membrane</keyword>
<dbReference type="InterPro" id="IPR039297">
    <property type="entry name" value="COX7a"/>
</dbReference>
<feature type="region of interest" description="Disordered" evidence="5">
    <location>
        <begin position="1"/>
        <end position="26"/>
    </location>
</feature>
<comment type="caution">
    <text evidence="7">The sequence shown here is derived from an EMBL/GenBank/DDBJ whole genome shotgun (WGS) entry which is preliminary data.</text>
</comment>
<keyword evidence="4 6" id="KW-0472">Membrane</keyword>
<keyword evidence="3" id="KW-0496">Mitochondrion</keyword>
<accession>A0A6D2L044</accession>
<dbReference type="PANTHER" id="PTHR35308">
    <property type="entry name" value="CYTOCHROME C OXIDASE SUBUNIT 7"/>
    <property type="match status" value="1"/>
</dbReference>
<protein>
    <submittedName>
        <fullName evidence="7">Uncharacterized protein</fullName>
    </submittedName>
</protein>
<evidence type="ECO:0000256" key="5">
    <source>
        <dbReference type="SAM" id="MobiDB-lite"/>
    </source>
</evidence>
<dbReference type="EMBL" id="CACVBM020001584">
    <property type="protein sequence ID" value="CAA7054608.1"/>
    <property type="molecule type" value="Genomic_DNA"/>
</dbReference>
<keyword evidence="6" id="KW-0812">Transmembrane</keyword>
<evidence type="ECO:0000256" key="4">
    <source>
        <dbReference type="ARBA" id="ARBA00023136"/>
    </source>
</evidence>
<evidence type="ECO:0000313" key="8">
    <source>
        <dbReference type="Proteomes" id="UP000467841"/>
    </source>
</evidence>
<comment type="subcellular location">
    <subcellularLocation>
        <location evidence="1">Mitochondrion inner membrane</location>
    </subcellularLocation>
</comment>
<dbReference type="Pfam" id="PF02238">
    <property type="entry name" value="COX7a"/>
    <property type="match status" value="1"/>
</dbReference>
<dbReference type="AlphaFoldDB" id="A0A6D2L044"/>
<dbReference type="PANTHER" id="PTHR35308:SF10">
    <property type="entry name" value="COX VIIA-LIKE PROTEIN"/>
    <property type="match status" value="1"/>
</dbReference>
<dbReference type="GO" id="GO:0005743">
    <property type="term" value="C:mitochondrial inner membrane"/>
    <property type="evidence" value="ECO:0007669"/>
    <property type="project" value="UniProtKB-SubCell"/>
</dbReference>